<dbReference type="GO" id="GO:0000155">
    <property type="term" value="F:phosphorelay sensor kinase activity"/>
    <property type="evidence" value="ECO:0007669"/>
    <property type="project" value="InterPro"/>
</dbReference>
<evidence type="ECO:0000256" key="2">
    <source>
        <dbReference type="ARBA" id="ARBA00022679"/>
    </source>
</evidence>
<dbReference type="SUPFAM" id="SSF55890">
    <property type="entry name" value="Sporulation response regulatory protein Spo0B"/>
    <property type="match status" value="1"/>
</dbReference>
<evidence type="ECO:0000313" key="6">
    <source>
        <dbReference type="Proteomes" id="UP000321574"/>
    </source>
</evidence>
<keyword evidence="3" id="KW-0418">Kinase</keyword>
<sequence>MSKQDFMELLQFKRHELMNHLQMIQGYIHLDKKDAALEKVSAIVYEENQERKLIHLNIPTFTWWLLLLPLKYPNLRLKYEIQSQSKELSDIDRVLYKYCKQIMETATKLFNESQSYEMKLQLLEGETSETTTNIAFFGDFGHLSKREFRENDITYRLNEDKDKMKAIFTVANKKV</sequence>
<evidence type="ECO:0000259" key="4">
    <source>
        <dbReference type="Pfam" id="PF14689"/>
    </source>
</evidence>
<dbReference type="RefSeq" id="WP_147665823.1">
    <property type="nucleotide sequence ID" value="NZ_VDUW01000001.1"/>
</dbReference>
<dbReference type="EMBL" id="VDUW01000001">
    <property type="protein sequence ID" value="TXL68087.1"/>
    <property type="molecule type" value="Genomic_DNA"/>
</dbReference>
<keyword evidence="2" id="KW-0808">Transferase</keyword>
<evidence type="ECO:0000256" key="3">
    <source>
        <dbReference type="ARBA" id="ARBA00022777"/>
    </source>
</evidence>
<keyword evidence="6" id="KW-1185">Reference proteome</keyword>
<name>A0A5C8P468_9BACI</name>
<evidence type="ECO:0000313" key="5">
    <source>
        <dbReference type="EMBL" id="TXL68087.1"/>
    </source>
</evidence>
<protein>
    <recommendedName>
        <fullName evidence="4">SpoOB alpha-helical domain-containing protein</fullName>
    </recommendedName>
</protein>
<dbReference type="Gene3D" id="3.30.565.30">
    <property type="entry name" value="Sporulation initiation phosphotransferase B (SpoOB), C-terminal domain"/>
    <property type="match status" value="1"/>
</dbReference>
<feature type="domain" description="SpoOB alpha-helical" evidence="4">
    <location>
        <begin position="4"/>
        <end position="54"/>
    </location>
</feature>
<reference evidence="5 6" key="1">
    <citation type="submission" date="2019-06" db="EMBL/GenBank/DDBJ databases">
        <title>Cerasibacillus sp. nov., isolated from maize field.</title>
        <authorList>
            <person name="Lin S.-Y."/>
            <person name="Tsai C.-F."/>
            <person name="Young C.-C."/>
        </authorList>
    </citation>
    <scope>NUCLEOTIDE SEQUENCE [LARGE SCALE GENOMIC DNA]</scope>
    <source>
        <strain evidence="5 6">CC-CFT480</strain>
    </source>
</reference>
<keyword evidence="1" id="KW-0597">Phosphoprotein</keyword>
<dbReference type="Pfam" id="PF14689">
    <property type="entry name" value="SPOB_a"/>
    <property type="match status" value="1"/>
</dbReference>
<dbReference type="InterPro" id="IPR037100">
    <property type="entry name" value="Spo0B_C_sf"/>
</dbReference>
<dbReference type="Gene3D" id="1.10.287.130">
    <property type="match status" value="1"/>
</dbReference>
<dbReference type="OrthoDB" id="2375606at2"/>
<proteinExistence type="predicted"/>
<gene>
    <name evidence="5" type="ORF">FHP05_03455</name>
</gene>
<dbReference type="Proteomes" id="UP000321574">
    <property type="component" value="Unassembled WGS sequence"/>
</dbReference>
<dbReference type="InterPro" id="IPR039506">
    <property type="entry name" value="SPOB_a"/>
</dbReference>
<evidence type="ECO:0000256" key="1">
    <source>
        <dbReference type="ARBA" id="ARBA00022553"/>
    </source>
</evidence>
<dbReference type="InterPro" id="IPR016120">
    <property type="entry name" value="Sig_transdc_His_kin_SpoOB"/>
</dbReference>
<accession>A0A5C8P468</accession>
<organism evidence="5 6">
    <name type="scientific">Cerasibacillus terrae</name>
    <dbReference type="NCBI Taxonomy" id="2498845"/>
    <lineage>
        <taxon>Bacteria</taxon>
        <taxon>Bacillati</taxon>
        <taxon>Bacillota</taxon>
        <taxon>Bacilli</taxon>
        <taxon>Bacillales</taxon>
        <taxon>Bacillaceae</taxon>
        <taxon>Cerasibacillus</taxon>
    </lineage>
</organism>
<comment type="caution">
    <text evidence="5">The sequence shown here is derived from an EMBL/GenBank/DDBJ whole genome shotgun (WGS) entry which is preliminary data.</text>
</comment>
<dbReference type="AlphaFoldDB" id="A0A5C8P468"/>